<dbReference type="SUPFAM" id="SSF57850">
    <property type="entry name" value="RING/U-box"/>
    <property type="match status" value="1"/>
</dbReference>
<sequence>MNRRDREKPPPDTDGWLSKGAIAAVAAAAGAALALWATSPSEEEKTQQRTRQTQPTRGLQTAPGTRTTYQTAPNHVQRPVYQAPTATTFDVVVVVVVPTNLILQIGEEKHKQNLQRARNLPGITEITGHSQDYSQKTYLVTGLSEAAVADAVRTIELRVVRVTVRFPGNLFQGSPEFRQSTLRQHVQSSPVVLTFSGDTQSTDVLIGVEGVTSNVEQATATLLRIKSDFNYAEDIRRHEMAQRAHQQSNASEGVAVVGAKASAPSQAMSDECIICVDIPANTAFIPCGHKTFCEPCAQQIFQGKGECPTCRGRITSVLRLYG</sequence>
<dbReference type="InterPro" id="IPR001841">
    <property type="entry name" value="Znf_RING"/>
</dbReference>
<keyword evidence="2" id="KW-0862">Zinc</keyword>
<dbReference type="GO" id="GO:0008270">
    <property type="term" value="F:zinc ion binding"/>
    <property type="evidence" value="ECO:0007669"/>
    <property type="project" value="UniProtKB-KW"/>
</dbReference>
<dbReference type="EMBL" id="MTYJ01000036">
    <property type="protein sequence ID" value="OQV19705.1"/>
    <property type="molecule type" value="Genomic_DNA"/>
</dbReference>
<feature type="compositionally biased region" description="Low complexity" evidence="4">
    <location>
        <begin position="49"/>
        <end position="61"/>
    </location>
</feature>
<dbReference type="PANTHER" id="PTHR14879">
    <property type="entry name" value="CASPASE REGULATOR, RING FINGER DOMAIN-CONTAINING"/>
    <property type="match status" value="1"/>
</dbReference>
<dbReference type="Pfam" id="PF13920">
    <property type="entry name" value="zf-C3HC4_3"/>
    <property type="match status" value="1"/>
</dbReference>
<dbReference type="PROSITE" id="PS50089">
    <property type="entry name" value="ZF_RING_2"/>
    <property type="match status" value="1"/>
</dbReference>
<feature type="region of interest" description="Disordered" evidence="4">
    <location>
        <begin position="36"/>
        <end position="76"/>
    </location>
</feature>
<proteinExistence type="predicted"/>
<evidence type="ECO:0000256" key="4">
    <source>
        <dbReference type="SAM" id="MobiDB-lite"/>
    </source>
</evidence>
<reference evidence="7" key="1">
    <citation type="submission" date="2017-01" db="EMBL/GenBank/DDBJ databases">
        <title>Comparative genomics of anhydrobiosis in the tardigrade Hypsibius dujardini.</title>
        <authorList>
            <person name="Yoshida Y."/>
            <person name="Koutsovoulos G."/>
            <person name="Laetsch D."/>
            <person name="Stevens L."/>
            <person name="Kumar S."/>
            <person name="Horikawa D."/>
            <person name="Ishino K."/>
            <person name="Komine S."/>
            <person name="Tomita M."/>
            <person name="Blaxter M."/>
            <person name="Arakawa K."/>
        </authorList>
    </citation>
    <scope>NUCLEOTIDE SEQUENCE [LARGE SCALE GENOMIC DNA]</scope>
    <source>
        <strain evidence="7">Z151</strain>
    </source>
</reference>
<dbReference type="InterPro" id="IPR051728">
    <property type="entry name" value="RING-FYVE_E3_ubiquitin-ligase"/>
</dbReference>
<feature type="compositionally biased region" description="Polar residues" evidence="4">
    <location>
        <begin position="62"/>
        <end position="74"/>
    </location>
</feature>
<keyword evidence="1 3" id="KW-0863">Zinc-finger</keyword>
<dbReference type="Proteomes" id="UP000192578">
    <property type="component" value="Unassembled WGS sequence"/>
</dbReference>
<keyword evidence="1 3" id="KW-0479">Metal-binding</keyword>
<dbReference type="AlphaFoldDB" id="A0A1W0WWZ6"/>
<accession>A0A1W0WWZ6</accession>
<dbReference type="InterPro" id="IPR013083">
    <property type="entry name" value="Znf_RING/FYVE/PHD"/>
</dbReference>
<keyword evidence="7" id="KW-1185">Reference proteome</keyword>
<evidence type="ECO:0000256" key="3">
    <source>
        <dbReference type="PROSITE-ProRule" id="PRU00175"/>
    </source>
</evidence>
<dbReference type="PANTHER" id="PTHR14879:SF5">
    <property type="entry name" value="RING-TYPE DOMAIN-CONTAINING PROTEIN"/>
    <property type="match status" value="1"/>
</dbReference>
<feature type="domain" description="RING-type" evidence="5">
    <location>
        <begin position="272"/>
        <end position="311"/>
    </location>
</feature>
<comment type="caution">
    <text evidence="6">The sequence shown here is derived from an EMBL/GenBank/DDBJ whole genome shotgun (WGS) entry which is preliminary data.</text>
</comment>
<evidence type="ECO:0000259" key="5">
    <source>
        <dbReference type="PROSITE" id="PS50089"/>
    </source>
</evidence>
<evidence type="ECO:0000256" key="1">
    <source>
        <dbReference type="ARBA" id="ARBA00022771"/>
    </source>
</evidence>
<dbReference type="OrthoDB" id="6078042at2759"/>
<organism evidence="6 7">
    <name type="scientific">Hypsibius exemplaris</name>
    <name type="common">Freshwater tardigrade</name>
    <dbReference type="NCBI Taxonomy" id="2072580"/>
    <lineage>
        <taxon>Eukaryota</taxon>
        <taxon>Metazoa</taxon>
        <taxon>Ecdysozoa</taxon>
        <taxon>Tardigrada</taxon>
        <taxon>Eutardigrada</taxon>
        <taxon>Parachela</taxon>
        <taxon>Hypsibioidea</taxon>
        <taxon>Hypsibiidae</taxon>
        <taxon>Hypsibius</taxon>
    </lineage>
</organism>
<name>A0A1W0WWZ6_HYPEX</name>
<dbReference type="Gene3D" id="3.30.40.10">
    <property type="entry name" value="Zinc/RING finger domain, C3HC4 (zinc finger)"/>
    <property type="match status" value="1"/>
</dbReference>
<dbReference type="SMART" id="SM00184">
    <property type="entry name" value="RING"/>
    <property type="match status" value="1"/>
</dbReference>
<gene>
    <name evidence="6" type="ORF">BV898_06246</name>
</gene>
<evidence type="ECO:0000256" key="2">
    <source>
        <dbReference type="ARBA" id="ARBA00022833"/>
    </source>
</evidence>
<protein>
    <recommendedName>
        <fullName evidence="5">RING-type domain-containing protein</fullName>
    </recommendedName>
</protein>
<evidence type="ECO:0000313" key="7">
    <source>
        <dbReference type="Proteomes" id="UP000192578"/>
    </source>
</evidence>
<evidence type="ECO:0000313" key="6">
    <source>
        <dbReference type="EMBL" id="OQV19705.1"/>
    </source>
</evidence>